<protein>
    <submittedName>
        <fullName evidence="1">Uncharacterized protein</fullName>
    </submittedName>
</protein>
<reference evidence="1 2" key="1">
    <citation type="submission" date="2019-08" db="EMBL/GenBank/DDBJ databases">
        <authorList>
            <person name="Peeters C."/>
        </authorList>
    </citation>
    <scope>NUCLEOTIDE SEQUENCE [LARGE SCALE GENOMIC DNA]</scope>
    <source>
        <strain evidence="1 2">LMG 30175</strain>
    </source>
</reference>
<dbReference type="Proteomes" id="UP000414233">
    <property type="component" value="Unassembled WGS sequence"/>
</dbReference>
<dbReference type="OrthoDB" id="8902190at2"/>
<gene>
    <name evidence="1" type="ORF">PTE30175_03579</name>
</gene>
<name>A0A5E4X588_9BURK</name>
<keyword evidence="2" id="KW-1185">Reference proteome</keyword>
<dbReference type="EMBL" id="CABPRZ010000016">
    <property type="protein sequence ID" value="VVE31521.1"/>
    <property type="molecule type" value="Genomic_DNA"/>
</dbReference>
<evidence type="ECO:0000313" key="2">
    <source>
        <dbReference type="Proteomes" id="UP000414233"/>
    </source>
</evidence>
<proteinExistence type="predicted"/>
<sequence>MPIWRSRPVTEEPEIVLVRWAIYRIKDDELHFVGVRADESSGRVSSAIVRFDVARRVGVTRSGRVYSLTGRQGTDATARYVWDAWCQINGVTTSADVTSDVLREDAARR</sequence>
<dbReference type="AlphaFoldDB" id="A0A5E4X588"/>
<organism evidence="1 2">
    <name type="scientific">Pandoraea terrae</name>
    <dbReference type="NCBI Taxonomy" id="1537710"/>
    <lineage>
        <taxon>Bacteria</taxon>
        <taxon>Pseudomonadati</taxon>
        <taxon>Pseudomonadota</taxon>
        <taxon>Betaproteobacteria</taxon>
        <taxon>Burkholderiales</taxon>
        <taxon>Burkholderiaceae</taxon>
        <taxon>Pandoraea</taxon>
    </lineage>
</organism>
<evidence type="ECO:0000313" key="1">
    <source>
        <dbReference type="EMBL" id="VVE31521.1"/>
    </source>
</evidence>
<accession>A0A5E4X588</accession>
<dbReference type="RefSeq" id="WP_150698407.1">
    <property type="nucleotide sequence ID" value="NZ_CABPRZ010000016.1"/>
</dbReference>